<dbReference type="Gene3D" id="3.40.630.10">
    <property type="entry name" value="Zn peptidases"/>
    <property type="match status" value="1"/>
</dbReference>
<keyword evidence="15" id="KW-1185">Reference proteome</keyword>
<evidence type="ECO:0000256" key="10">
    <source>
        <dbReference type="ARBA" id="ARBA00023157"/>
    </source>
</evidence>
<dbReference type="AlphaFoldDB" id="A0A8S3Z9A1"/>
<keyword evidence="6" id="KW-0964">Secreted</keyword>
<keyword evidence="11" id="KW-0012">Acyltransferase</keyword>
<organism evidence="14 15">
    <name type="scientific">Candidula unifasciata</name>
    <dbReference type="NCBI Taxonomy" id="100452"/>
    <lineage>
        <taxon>Eukaryota</taxon>
        <taxon>Metazoa</taxon>
        <taxon>Spiralia</taxon>
        <taxon>Lophotrochozoa</taxon>
        <taxon>Mollusca</taxon>
        <taxon>Gastropoda</taxon>
        <taxon>Heterobranchia</taxon>
        <taxon>Euthyneura</taxon>
        <taxon>Panpulmonata</taxon>
        <taxon>Eupulmonata</taxon>
        <taxon>Stylommatophora</taxon>
        <taxon>Helicina</taxon>
        <taxon>Helicoidea</taxon>
        <taxon>Geomitridae</taxon>
        <taxon>Candidula</taxon>
    </lineage>
</organism>
<dbReference type="EMBL" id="CAJHNH020001571">
    <property type="protein sequence ID" value="CAG5123626.1"/>
    <property type="molecule type" value="Genomic_DNA"/>
</dbReference>
<dbReference type="GO" id="GO:0016603">
    <property type="term" value="F:glutaminyl-peptide cyclotransferase activity"/>
    <property type="evidence" value="ECO:0007669"/>
    <property type="project" value="UniProtKB-EC"/>
</dbReference>
<feature type="domain" description="Peptidase M28" evidence="13">
    <location>
        <begin position="103"/>
        <end position="329"/>
    </location>
</feature>
<keyword evidence="7" id="KW-0808">Transferase</keyword>
<protein>
    <recommendedName>
        <fullName evidence="5">Glutaminyl-peptide cyclotransferase</fullName>
        <ecNumber evidence="4">2.3.2.5</ecNumber>
    </recommendedName>
</protein>
<evidence type="ECO:0000256" key="2">
    <source>
        <dbReference type="ARBA" id="ARBA00004613"/>
    </source>
</evidence>
<dbReference type="InterPro" id="IPR040234">
    <property type="entry name" value="QC/QCL"/>
</dbReference>
<evidence type="ECO:0000256" key="9">
    <source>
        <dbReference type="ARBA" id="ARBA00022833"/>
    </source>
</evidence>
<evidence type="ECO:0000256" key="4">
    <source>
        <dbReference type="ARBA" id="ARBA00012012"/>
    </source>
</evidence>
<dbReference type="GO" id="GO:0008270">
    <property type="term" value="F:zinc ion binding"/>
    <property type="evidence" value="ECO:0007669"/>
    <property type="project" value="TreeGrafter"/>
</dbReference>
<reference evidence="14" key="1">
    <citation type="submission" date="2021-04" db="EMBL/GenBank/DDBJ databases">
        <authorList>
            <consortium name="Molecular Ecology Group"/>
        </authorList>
    </citation>
    <scope>NUCLEOTIDE SEQUENCE</scope>
</reference>
<gene>
    <name evidence="14" type="ORF">CUNI_LOCUS9184</name>
</gene>
<dbReference type="OrthoDB" id="3907302at2759"/>
<dbReference type="FunFam" id="3.40.630.10:FF:000029">
    <property type="entry name" value="Glutaminyl-peptide cyclotransferase"/>
    <property type="match status" value="1"/>
</dbReference>
<feature type="chain" id="PRO_5035855173" description="Glutaminyl-peptide cyclotransferase" evidence="12">
    <location>
        <begin position="22"/>
        <end position="347"/>
    </location>
</feature>
<evidence type="ECO:0000259" key="13">
    <source>
        <dbReference type="Pfam" id="PF04389"/>
    </source>
</evidence>
<keyword evidence="12" id="KW-0732">Signal</keyword>
<keyword evidence="8" id="KW-0479">Metal-binding</keyword>
<evidence type="ECO:0000256" key="5">
    <source>
        <dbReference type="ARBA" id="ARBA00016861"/>
    </source>
</evidence>
<dbReference type="Pfam" id="PF04389">
    <property type="entry name" value="Peptidase_M28"/>
    <property type="match status" value="1"/>
</dbReference>
<sequence length="347" mass="39237">MKAFIPFDLLFLLCLATSALGIENKKRSLRWITKDAALSYLTRDMSNLEEFKALLRPLVVERVSGTAGNKAVQEHIKSYLSNWHVETDTFNDTTPYGVKEFTNIIATFDPSKSTKIVLACHFDSKYFPRGKFVAASDSAVPCGVLLETARQLQCLLEKGPKEKSSASDLTLQLLFLDGEEAFKDWTATDSIYGSRHLAKRWAAEPDPANSSLTRIKSIREFILLDLIGTSDTTIPQHFTSTSELYENLVKAENYLRSKGYLTGKHLGPVFNGQKSWGGIEDDHMPFLNQGVDVVHLISSPFPSVWHQLTDDWDHLDFNLIDDFSRIFRLFISNLLHLQPESRGCRKK</sequence>
<comment type="catalytic activity">
    <reaction evidence="1">
        <text>N-terminal L-glutaminyl-[peptide] = N-terminal 5-oxo-L-prolyl-[peptide] + NH4(+)</text>
        <dbReference type="Rhea" id="RHEA:23652"/>
        <dbReference type="Rhea" id="RHEA-COMP:11736"/>
        <dbReference type="Rhea" id="RHEA-COMP:11846"/>
        <dbReference type="ChEBI" id="CHEBI:28938"/>
        <dbReference type="ChEBI" id="CHEBI:64722"/>
        <dbReference type="ChEBI" id="CHEBI:87215"/>
        <dbReference type="EC" id="2.3.2.5"/>
    </reaction>
</comment>
<comment type="caution">
    <text evidence="14">The sequence shown here is derived from an EMBL/GenBank/DDBJ whole genome shotgun (WGS) entry which is preliminary data.</text>
</comment>
<evidence type="ECO:0000313" key="14">
    <source>
        <dbReference type="EMBL" id="CAG5123626.1"/>
    </source>
</evidence>
<dbReference type="SUPFAM" id="SSF53187">
    <property type="entry name" value="Zn-dependent exopeptidases"/>
    <property type="match status" value="1"/>
</dbReference>
<evidence type="ECO:0000256" key="12">
    <source>
        <dbReference type="SAM" id="SignalP"/>
    </source>
</evidence>
<evidence type="ECO:0000256" key="1">
    <source>
        <dbReference type="ARBA" id="ARBA00000001"/>
    </source>
</evidence>
<evidence type="ECO:0000256" key="7">
    <source>
        <dbReference type="ARBA" id="ARBA00022679"/>
    </source>
</evidence>
<proteinExistence type="inferred from homology"/>
<dbReference type="Proteomes" id="UP000678393">
    <property type="component" value="Unassembled WGS sequence"/>
</dbReference>
<dbReference type="GO" id="GO:0005576">
    <property type="term" value="C:extracellular region"/>
    <property type="evidence" value="ECO:0007669"/>
    <property type="project" value="UniProtKB-SubCell"/>
</dbReference>
<evidence type="ECO:0000256" key="3">
    <source>
        <dbReference type="ARBA" id="ARBA00006014"/>
    </source>
</evidence>
<feature type="signal peptide" evidence="12">
    <location>
        <begin position="1"/>
        <end position="21"/>
    </location>
</feature>
<name>A0A8S3Z9A1_9EUPU</name>
<evidence type="ECO:0000256" key="6">
    <source>
        <dbReference type="ARBA" id="ARBA00022525"/>
    </source>
</evidence>
<comment type="similarity">
    <text evidence="3">Belongs to the glutaminyl-peptide cyclotransferase family.</text>
</comment>
<keyword evidence="9" id="KW-0862">Zinc</keyword>
<dbReference type="CDD" id="cd03880">
    <property type="entry name" value="M28_QC_like"/>
    <property type="match status" value="1"/>
</dbReference>
<evidence type="ECO:0000313" key="15">
    <source>
        <dbReference type="Proteomes" id="UP000678393"/>
    </source>
</evidence>
<accession>A0A8S3Z9A1</accession>
<dbReference type="InterPro" id="IPR007484">
    <property type="entry name" value="Peptidase_M28"/>
</dbReference>
<dbReference type="PANTHER" id="PTHR12283">
    <property type="entry name" value="GLUTAMINYL-PEPTIDE CYCLOTRANSFERASE"/>
    <property type="match status" value="1"/>
</dbReference>
<dbReference type="PANTHER" id="PTHR12283:SF6">
    <property type="entry name" value="GLUTAMINYL-PEPTIDE CYCLOTRANSFERASE-RELATED"/>
    <property type="match status" value="1"/>
</dbReference>
<evidence type="ECO:0000256" key="8">
    <source>
        <dbReference type="ARBA" id="ARBA00022723"/>
    </source>
</evidence>
<evidence type="ECO:0000256" key="11">
    <source>
        <dbReference type="ARBA" id="ARBA00023315"/>
    </source>
</evidence>
<dbReference type="InterPro" id="IPR037457">
    <property type="entry name" value="M28_QC"/>
</dbReference>
<keyword evidence="10" id="KW-1015">Disulfide bond</keyword>
<dbReference type="EC" id="2.3.2.5" evidence="4"/>
<comment type="subcellular location">
    <subcellularLocation>
        <location evidence="2">Secreted</location>
    </subcellularLocation>
</comment>